<dbReference type="SMART" id="SM00544">
    <property type="entry name" value="MA3"/>
    <property type="match status" value="1"/>
</dbReference>
<dbReference type="SUPFAM" id="SSF48371">
    <property type="entry name" value="ARM repeat"/>
    <property type="match status" value="1"/>
</dbReference>
<keyword evidence="6" id="KW-1185">Reference proteome</keyword>
<dbReference type="GO" id="GO:0003723">
    <property type="term" value="F:RNA binding"/>
    <property type="evidence" value="ECO:0007669"/>
    <property type="project" value="InterPro"/>
</dbReference>
<dbReference type="Proteomes" id="UP001174909">
    <property type="component" value="Unassembled WGS sequence"/>
</dbReference>
<dbReference type="PROSITE" id="PS51366">
    <property type="entry name" value="MI"/>
    <property type="match status" value="1"/>
</dbReference>
<comment type="caution">
    <text evidence="5">The sequence shown here is derived from an EMBL/GenBank/DDBJ whole genome shotgun (WGS) entry which is preliminary data.</text>
</comment>
<protein>
    <submittedName>
        <fullName evidence="5">Nucleolar MIF4G domain-containing protein 1</fullName>
    </submittedName>
</protein>
<dbReference type="GO" id="GO:0042274">
    <property type="term" value="P:ribosomal small subunit biogenesis"/>
    <property type="evidence" value="ECO:0007669"/>
    <property type="project" value="TreeGrafter"/>
</dbReference>
<reference evidence="5" key="1">
    <citation type="submission" date="2023-03" db="EMBL/GenBank/DDBJ databases">
        <authorList>
            <person name="Steffen K."/>
            <person name="Cardenas P."/>
        </authorList>
    </citation>
    <scope>NUCLEOTIDE SEQUENCE</scope>
</reference>
<dbReference type="InterPro" id="IPR050781">
    <property type="entry name" value="CWC22_splicing_factor"/>
</dbReference>
<dbReference type="InterPro" id="IPR016024">
    <property type="entry name" value="ARM-type_fold"/>
</dbReference>
<dbReference type="GO" id="GO:0005730">
    <property type="term" value="C:nucleolus"/>
    <property type="evidence" value="ECO:0007669"/>
    <property type="project" value="UniProtKB-SubCell"/>
</dbReference>
<comment type="similarity">
    <text evidence="2">Belongs to the CWC22 family.</text>
</comment>
<name>A0AA35S3M7_GEOBA</name>
<comment type="subcellular location">
    <subcellularLocation>
        <location evidence="1">Nucleus</location>
        <location evidence="1">Nucleolus</location>
    </subcellularLocation>
</comment>
<dbReference type="Pfam" id="PF02847">
    <property type="entry name" value="MA3"/>
    <property type="match status" value="1"/>
</dbReference>
<dbReference type="Gene3D" id="1.25.40.180">
    <property type="match status" value="1"/>
</dbReference>
<evidence type="ECO:0000259" key="4">
    <source>
        <dbReference type="PROSITE" id="PS51366"/>
    </source>
</evidence>
<dbReference type="Pfam" id="PF02854">
    <property type="entry name" value="MIF4G"/>
    <property type="match status" value="1"/>
</dbReference>
<keyword evidence="3" id="KW-0539">Nucleus</keyword>
<accession>A0AA35S3M7</accession>
<evidence type="ECO:0000313" key="5">
    <source>
        <dbReference type="EMBL" id="CAI8022830.1"/>
    </source>
</evidence>
<proteinExistence type="inferred from homology"/>
<evidence type="ECO:0000256" key="1">
    <source>
        <dbReference type="ARBA" id="ARBA00004604"/>
    </source>
</evidence>
<evidence type="ECO:0000256" key="2">
    <source>
        <dbReference type="ARBA" id="ARBA00006856"/>
    </source>
</evidence>
<evidence type="ECO:0000256" key="3">
    <source>
        <dbReference type="ARBA" id="ARBA00023242"/>
    </source>
</evidence>
<gene>
    <name evidence="5" type="ORF">GBAR_LOCUS13363</name>
</gene>
<evidence type="ECO:0000313" key="6">
    <source>
        <dbReference type="Proteomes" id="UP001174909"/>
    </source>
</evidence>
<dbReference type="AlphaFoldDB" id="A0AA35S3M7"/>
<feature type="domain" description="MI" evidence="4">
    <location>
        <begin position="182"/>
        <end position="298"/>
    </location>
</feature>
<dbReference type="PANTHER" id="PTHR18034">
    <property type="entry name" value="CELL CYCLE CONTROL PROTEIN CWF22-RELATED"/>
    <property type="match status" value="1"/>
</dbReference>
<dbReference type="EMBL" id="CASHTH010001979">
    <property type="protein sequence ID" value="CAI8022830.1"/>
    <property type="molecule type" value="Genomic_DNA"/>
</dbReference>
<dbReference type="PANTHER" id="PTHR18034:SF4">
    <property type="entry name" value="NUCLEOLAR MIF4G DOMAIN-CONTAINING PROTEIN 1"/>
    <property type="match status" value="1"/>
</dbReference>
<organism evidence="5 6">
    <name type="scientific">Geodia barretti</name>
    <name type="common">Barrett's horny sponge</name>
    <dbReference type="NCBI Taxonomy" id="519541"/>
    <lineage>
        <taxon>Eukaryota</taxon>
        <taxon>Metazoa</taxon>
        <taxon>Porifera</taxon>
        <taxon>Demospongiae</taxon>
        <taxon>Heteroscleromorpha</taxon>
        <taxon>Tetractinellida</taxon>
        <taxon>Astrophorina</taxon>
        <taxon>Geodiidae</taxon>
        <taxon>Geodia</taxon>
    </lineage>
</organism>
<sequence>MANLYTLKIVHCVIIYDIIRKLLETFAERDVELLLLLLKNTGMEIRRDDATSLKDIILQIQSKAAASTVKESSRTRFMLETITALKTNNSRKIPNYDPSLLEHMRRLMRGLLHSKGPADENQLKISLSDLLNADQQGRWWVVGSAWTGRESTTPAASSSACQSVTAESWVMELARNQRMNTEVRRNIFCVLMTSEDCVDAFEKLLRLGLKDRQEREIVHVLVDCCLQERQFNPYYAFLGQKFCECSRTHQVTFQYCLWDRLKTLSDMTSFARGNLHQLLTHLVMSQALSLSVLRVVEFTELSEAEELKFYRKLLHTLLACCSQDTCKAIFSRISVQPHLKPFRDSLLLFMKHHLSSSPSSPSSLPRTMVELFLWCHTFPTRPDYPLVFINI</sequence>
<dbReference type="InterPro" id="IPR003891">
    <property type="entry name" value="Initiation_fac_eIF4g_MI"/>
</dbReference>
<dbReference type="InterPro" id="IPR003890">
    <property type="entry name" value="MIF4G-like_typ-3"/>
</dbReference>